<dbReference type="EMBL" id="JAPMOS010000017">
    <property type="protein sequence ID" value="KAJ4459789.1"/>
    <property type="molecule type" value="Genomic_DNA"/>
</dbReference>
<organism evidence="2 3">
    <name type="scientific">Paratrimastix pyriformis</name>
    <dbReference type="NCBI Taxonomy" id="342808"/>
    <lineage>
        <taxon>Eukaryota</taxon>
        <taxon>Metamonada</taxon>
        <taxon>Preaxostyla</taxon>
        <taxon>Paratrimastigidae</taxon>
        <taxon>Paratrimastix</taxon>
    </lineage>
</organism>
<feature type="compositionally biased region" description="Low complexity" evidence="1">
    <location>
        <begin position="489"/>
        <end position="506"/>
    </location>
</feature>
<feature type="compositionally biased region" description="Basic and acidic residues" evidence="1">
    <location>
        <begin position="276"/>
        <end position="286"/>
    </location>
</feature>
<protein>
    <submittedName>
        <fullName evidence="2">Uncharacterized protein</fullName>
    </submittedName>
</protein>
<feature type="compositionally biased region" description="Polar residues" evidence="1">
    <location>
        <begin position="454"/>
        <end position="467"/>
    </location>
</feature>
<proteinExistence type="predicted"/>
<evidence type="ECO:0000313" key="3">
    <source>
        <dbReference type="Proteomes" id="UP001141327"/>
    </source>
</evidence>
<feature type="compositionally biased region" description="Basic and acidic residues" evidence="1">
    <location>
        <begin position="430"/>
        <end position="441"/>
    </location>
</feature>
<feature type="region of interest" description="Disordered" evidence="1">
    <location>
        <begin position="132"/>
        <end position="555"/>
    </location>
</feature>
<feature type="compositionally biased region" description="Low complexity" evidence="1">
    <location>
        <begin position="212"/>
        <end position="242"/>
    </location>
</feature>
<accession>A0ABQ8UKP8</accession>
<comment type="caution">
    <text evidence="2">The sequence shown here is derived from an EMBL/GenBank/DDBJ whole genome shotgun (WGS) entry which is preliminary data.</text>
</comment>
<keyword evidence="3" id="KW-1185">Reference proteome</keyword>
<feature type="compositionally biased region" description="Pro residues" evidence="1">
    <location>
        <begin position="519"/>
        <end position="532"/>
    </location>
</feature>
<evidence type="ECO:0000256" key="1">
    <source>
        <dbReference type="SAM" id="MobiDB-lite"/>
    </source>
</evidence>
<sequence>MGNSHTLLGDGHTKIHRKIYDIGEYNLHYVAPPIDPKLKKNGPTVPIHTLPNRYVIQPKIDQLTTLSGELNNRLLYYGRPVDPKKITYISPISAREFLARHSLDEGNAGTRPSTSAPLFEDDMAMMRASLSADGLPPAPAAGPGLDGLEEEDEGAGRSASDEILEHFLSAAGGGSTGSTPALGRRPDPLASSSSLHFPPIPSPVRLDDGGDELPPMGEESSSPPELDPLALAEAEGAALQASIDGRLRPRSSPALGGGAHLRSSSGSPLRITNNHDPSRPRSRESPAPRSPLHTGQDDRAEDRHHPADGDRPPSRSDRPPTGLRRSLERSLAPLAGRPGSQGGSRPTTSSGLHRSQEDGARPTTSSGLRRSQEEAGLRPASSGLRRSQEDGARPTTSSGLRRSQEVGARPASQHGQEDGDRPTTSSGLRRSREESGLRRSLDSAGRPRSHQSHRATSAGSAQQSAEPTTVRPDPAALAAETVPAPQLRPPLESGAAASPAARPPTAHDGNSSREEAAPAPAPSTNPPDPQPPAATSGTVVEAAPVHGDGDGEAPR</sequence>
<evidence type="ECO:0000313" key="2">
    <source>
        <dbReference type="EMBL" id="KAJ4459789.1"/>
    </source>
</evidence>
<feature type="compositionally biased region" description="Polar residues" evidence="1">
    <location>
        <begin position="343"/>
        <end position="353"/>
    </location>
</feature>
<name>A0ABQ8UKP8_9EUKA</name>
<feature type="compositionally biased region" description="Polar residues" evidence="1">
    <location>
        <begin position="262"/>
        <end position="275"/>
    </location>
</feature>
<gene>
    <name evidence="2" type="ORF">PAPYR_4186</name>
</gene>
<reference evidence="2" key="1">
    <citation type="journal article" date="2022" name="bioRxiv">
        <title>Genomics of Preaxostyla Flagellates Illuminates Evolutionary Transitions and the Path Towards Mitochondrial Loss.</title>
        <authorList>
            <person name="Novak L.V.F."/>
            <person name="Treitli S.C."/>
            <person name="Pyrih J."/>
            <person name="Halakuc P."/>
            <person name="Pipaliya S.V."/>
            <person name="Vacek V."/>
            <person name="Brzon O."/>
            <person name="Soukal P."/>
            <person name="Eme L."/>
            <person name="Dacks J.B."/>
            <person name="Karnkowska A."/>
            <person name="Elias M."/>
            <person name="Hampl V."/>
        </authorList>
    </citation>
    <scope>NUCLEOTIDE SEQUENCE</scope>
    <source>
        <strain evidence="2">RCP-MX</strain>
    </source>
</reference>
<feature type="compositionally biased region" description="Basic and acidic residues" evidence="1">
    <location>
        <begin position="295"/>
        <end position="318"/>
    </location>
</feature>
<dbReference type="Proteomes" id="UP001141327">
    <property type="component" value="Unassembled WGS sequence"/>
</dbReference>